<evidence type="ECO:0000313" key="3">
    <source>
        <dbReference type="Proteomes" id="UP000193240"/>
    </source>
</evidence>
<sequence length="107" mass="11812">MAGEKAYLPTTSSRTRPDSSTNTIPLPTPSTQVSKPHPTKPLLNTSNLPSFLPLQIRETPFPPFLDTSRRIAGQRALRLRQTQTQTQTPGTTVRAMDWRIGLARMGG</sequence>
<protein>
    <submittedName>
        <fullName evidence="2">Uncharacterized protein</fullName>
    </submittedName>
</protein>
<evidence type="ECO:0000256" key="1">
    <source>
        <dbReference type="SAM" id="MobiDB-lite"/>
    </source>
</evidence>
<feature type="compositionally biased region" description="Polar residues" evidence="1">
    <location>
        <begin position="22"/>
        <end position="34"/>
    </location>
</feature>
<feature type="region of interest" description="Disordered" evidence="1">
    <location>
        <begin position="1"/>
        <end position="47"/>
    </location>
</feature>
<gene>
    <name evidence="2" type="ORF">B5807_03006</name>
</gene>
<feature type="compositionally biased region" description="Low complexity" evidence="1">
    <location>
        <begin position="9"/>
        <end position="21"/>
    </location>
</feature>
<dbReference type="InParanoid" id="A0A1Y2M916"/>
<organism evidence="2 3">
    <name type="scientific">Epicoccum nigrum</name>
    <name type="common">Soil fungus</name>
    <name type="synonym">Epicoccum purpurascens</name>
    <dbReference type="NCBI Taxonomy" id="105696"/>
    <lineage>
        <taxon>Eukaryota</taxon>
        <taxon>Fungi</taxon>
        <taxon>Dikarya</taxon>
        <taxon>Ascomycota</taxon>
        <taxon>Pezizomycotina</taxon>
        <taxon>Dothideomycetes</taxon>
        <taxon>Pleosporomycetidae</taxon>
        <taxon>Pleosporales</taxon>
        <taxon>Pleosporineae</taxon>
        <taxon>Didymellaceae</taxon>
        <taxon>Epicoccum</taxon>
    </lineage>
</organism>
<accession>A0A1Y2M916</accession>
<proteinExistence type="predicted"/>
<dbReference type="Proteomes" id="UP000193240">
    <property type="component" value="Unassembled WGS sequence"/>
</dbReference>
<reference evidence="2 3" key="1">
    <citation type="journal article" date="2017" name="Genome Announc.">
        <title>Genome sequence of the saprophytic ascomycete Epicoccum nigrum ICMP 19927 strain isolated from New Zealand.</title>
        <authorList>
            <person name="Fokin M."/>
            <person name="Fleetwood D."/>
            <person name="Weir B.S."/>
            <person name="Villas-Boas S.G."/>
        </authorList>
    </citation>
    <scope>NUCLEOTIDE SEQUENCE [LARGE SCALE GENOMIC DNA]</scope>
    <source>
        <strain evidence="2 3">ICMP 19927</strain>
    </source>
</reference>
<name>A0A1Y2M916_EPING</name>
<evidence type="ECO:0000313" key="2">
    <source>
        <dbReference type="EMBL" id="OSS52573.1"/>
    </source>
</evidence>
<keyword evidence="3" id="KW-1185">Reference proteome</keyword>
<dbReference type="EMBL" id="KZ107839">
    <property type="protein sequence ID" value="OSS52573.1"/>
    <property type="molecule type" value="Genomic_DNA"/>
</dbReference>
<dbReference type="AlphaFoldDB" id="A0A1Y2M916"/>